<evidence type="ECO:0000256" key="6">
    <source>
        <dbReference type="ARBA" id="ARBA00022833"/>
    </source>
</evidence>
<evidence type="ECO:0000259" key="10">
    <source>
        <dbReference type="PROSITE" id="PS50188"/>
    </source>
</evidence>
<dbReference type="Pfam" id="PF13765">
    <property type="entry name" value="PRY"/>
    <property type="match status" value="1"/>
</dbReference>
<reference evidence="12" key="3">
    <citation type="submission" date="2025-05" db="UniProtKB">
        <authorList>
            <consortium name="Ensembl"/>
        </authorList>
    </citation>
    <scope>IDENTIFICATION</scope>
</reference>
<evidence type="ECO:0000313" key="12">
    <source>
        <dbReference type="Ensembl" id="ENSNFUP00015014044.1"/>
    </source>
</evidence>
<keyword evidence="5 7" id="KW-0863">Zinc-finger</keyword>
<keyword evidence="13" id="KW-1185">Reference proteome</keyword>
<dbReference type="GeneTree" id="ENSGT00970000193381"/>
<reference evidence="11" key="2">
    <citation type="submission" date="2020-03" db="EMBL/GenBank/DDBJ databases">
        <title>Intra-Species Differences in Population Size shape Life History and Genome Evolution.</title>
        <authorList>
            <person name="Willemsen D."/>
            <person name="Cui R."/>
            <person name="Valenzano D.R."/>
        </authorList>
    </citation>
    <scope>NUCLEOTIDE SEQUENCE</scope>
    <source>
        <strain evidence="11">GRZ</strain>
        <tissue evidence="11">Whole</tissue>
    </source>
</reference>
<accession>A0A8C6L5I2</accession>
<dbReference type="Proteomes" id="UP000694548">
    <property type="component" value="Chromosome sgr10"/>
</dbReference>
<dbReference type="RefSeq" id="XP_015814199.3">
    <property type="nucleotide sequence ID" value="XM_015958713.3"/>
</dbReference>
<dbReference type="AlphaFoldDB" id="A0A8C6L5I2"/>
<keyword evidence="6" id="KW-0862">Zinc</keyword>
<feature type="domain" description="RING-type" evidence="8">
    <location>
        <begin position="11"/>
        <end position="51"/>
    </location>
</feature>
<dbReference type="KEGG" id="nfu:107385089"/>
<dbReference type="SMART" id="SM00184">
    <property type="entry name" value="RING"/>
    <property type="match status" value="1"/>
</dbReference>
<dbReference type="PROSITE" id="PS50089">
    <property type="entry name" value="ZF_RING_2"/>
    <property type="match status" value="1"/>
</dbReference>
<dbReference type="GeneID" id="107385089"/>
<keyword evidence="3" id="KW-0963">Cytoplasm</keyword>
<dbReference type="Ensembl" id="ENSNFUT00015014746.1">
    <property type="protein sequence ID" value="ENSNFUP00015014044.1"/>
    <property type="gene ID" value="ENSNFUG00015006852.1"/>
</dbReference>
<evidence type="ECO:0000256" key="5">
    <source>
        <dbReference type="ARBA" id="ARBA00022771"/>
    </source>
</evidence>
<gene>
    <name evidence="12" type="primary">LOC107385089</name>
    <name evidence="11" type="ORF">G4P62_009933</name>
</gene>
<dbReference type="PANTHER" id="PTHR24103">
    <property type="entry name" value="E3 UBIQUITIN-PROTEIN LIGASE TRIM"/>
    <property type="match status" value="1"/>
</dbReference>
<dbReference type="Gene3D" id="3.30.160.60">
    <property type="entry name" value="Classic Zinc Finger"/>
    <property type="match status" value="1"/>
</dbReference>
<dbReference type="InterPro" id="IPR043136">
    <property type="entry name" value="B30.2/SPRY_sf"/>
</dbReference>
<dbReference type="InterPro" id="IPR018957">
    <property type="entry name" value="Znf_C3HC4_RING-type"/>
</dbReference>
<dbReference type="PROSITE" id="PS50188">
    <property type="entry name" value="B302_SPRY"/>
    <property type="match status" value="1"/>
</dbReference>
<dbReference type="Pfam" id="PF00622">
    <property type="entry name" value="SPRY"/>
    <property type="match status" value="1"/>
</dbReference>
<dbReference type="GO" id="GO:0008270">
    <property type="term" value="F:zinc ion binding"/>
    <property type="evidence" value="ECO:0007669"/>
    <property type="project" value="UniProtKB-KW"/>
</dbReference>
<dbReference type="InterPro" id="IPR001841">
    <property type="entry name" value="Znf_RING"/>
</dbReference>
<dbReference type="InterPro" id="IPR003879">
    <property type="entry name" value="Butyrophylin_SPRY"/>
</dbReference>
<keyword evidence="4" id="KW-0479">Metal-binding</keyword>
<evidence type="ECO:0000256" key="7">
    <source>
        <dbReference type="PROSITE-ProRule" id="PRU00024"/>
    </source>
</evidence>
<dbReference type="SUPFAM" id="SSF49899">
    <property type="entry name" value="Concanavalin A-like lectins/glucanases"/>
    <property type="match status" value="1"/>
</dbReference>
<protein>
    <submittedName>
        <fullName evidence="11 12">Brain-like</fullName>
    </submittedName>
</protein>
<name>A0A8C6L5I2_NOTFU</name>
<comment type="subcellular location">
    <subcellularLocation>
        <location evidence="1">Cytoplasm</location>
    </subcellularLocation>
</comment>
<dbReference type="InterPro" id="IPR006574">
    <property type="entry name" value="PRY"/>
</dbReference>
<reference evidence="12" key="1">
    <citation type="submission" date="2014-08" db="EMBL/GenBank/DDBJ databases">
        <authorList>
            <person name="Senf B."/>
            <person name="Petzold A."/>
            <person name="Downie B.R."/>
            <person name="Koch P."/>
            <person name="Platzer M."/>
        </authorList>
    </citation>
    <scope>NUCLEOTIDE SEQUENCE [LARGE SCALE GENOMIC DNA]</scope>
    <source>
        <strain evidence="12">GRZ</strain>
    </source>
</reference>
<evidence type="ECO:0000259" key="8">
    <source>
        <dbReference type="PROSITE" id="PS50089"/>
    </source>
</evidence>
<evidence type="ECO:0000313" key="13">
    <source>
        <dbReference type="Proteomes" id="UP000694548"/>
    </source>
</evidence>
<dbReference type="InterPro" id="IPR050143">
    <property type="entry name" value="TRIM/RBCC"/>
</dbReference>
<dbReference type="InterPro" id="IPR013083">
    <property type="entry name" value="Znf_RING/FYVE/PHD"/>
</dbReference>
<dbReference type="Gene3D" id="3.30.40.10">
    <property type="entry name" value="Zinc/RING finger domain, C3HC4 (zinc finger)"/>
    <property type="match status" value="1"/>
</dbReference>
<comment type="similarity">
    <text evidence="2">Belongs to the TRIM/RBCC family.</text>
</comment>
<dbReference type="SMART" id="SM00589">
    <property type="entry name" value="PRY"/>
    <property type="match status" value="1"/>
</dbReference>
<dbReference type="PRINTS" id="PR01407">
    <property type="entry name" value="BUTYPHLNCDUF"/>
</dbReference>
<dbReference type="InterPro" id="IPR017907">
    <property type="entry name" value="Znf_RING_CS"/>
</dbReference>
<dbReference type="InterPro" id="IPR001870">
    <property type="entry name" value="B30.2/SPRY"/>
</dbReference>
<dbReference type="SUPFAM" id="SSF57850">
    <property type="entry name" value="RING/U-box"/>
    <property type="match status" value="1"/>
</dbReference>
<dbReference type="InterPro" id="IPR003877">
    <property type="entry name" value="SPRY_dom"/>
</dbReference>
<dbReference type="SMART" id="SM00336">
    <property type="entry name" value="BBOX"/>
    <property type="match status" value="1"/>
</dbReference>
<dbReference type="Pfam" id="PF00643">
    <property type="entry name" value="zf-B_box"/>
    <property type="match status" value="1"/>
</dbReference>
<dbReference type="Gene3D" id="2.60.120.920">
    <property type="match status" value="1"/>
</dbReference>
<dbReference type="PROSITE" id="PS50119">
    <property type="entry name" value="ZF_BBOX"/>
    <property type="match status" value="1"/>
</dbReference>
<evidence type="ECO:0000256" key="4">
    <source>
        <dbReference type="ARBA" id="ARBA00022723"/>
    </source>
</evidence>
<dbReference type="Proteomes" id="UP000822369">
    <property type="component" value="Chromosome 14"/>
</dbReference>
<proteinExistence type="inferred from homology"/>
<dbReference type="InterPro" id="IPR013320">
    <property type="entry name" value="ConA-like_dom_sf"/>
</dbReference>
<dbReference type="OMA" id="PCIGTLN"/>
<dbReference type="Pfam" id="PF00097">
    <property type="entry name" value="zf-C3HC4"/>
    <property type="match status" value="1"/>
</dbReference>
<organism evidence="12 13">
    <name type="scientific">Nothobranchius furzeri</name>
    <name type="common">Turquoise killifish</name>
    <dbReference type="NCBI Taxonomy" id="105023"/>
    <lineage>
        <taxon>Eukaryota</taxon>
        <taxon>Metazoa</taxon>
        <taxon>Chordata</taxon>
        <taxon>Craniata</taxon>
        <taxon>Vertebrata</taxon>
        <taxon>Euteleostomi</taxon>
        <taxon>Actinopterygii</taxon>
        <taxon>Neopterygii</taxon>
        <taxon>Teleostei</taxon>
        <taxon>Neoteleostei</taxon>
        <taxon>Acanthomorphata</taxon>
        <taxon>Ovalentaria</taxon>
        <taxon>Atherinomorphae</taxon>
        <taxon>Cyprinodontiformes</taxon>
        <taxon>Nothobranchiidae</taxon>
        <taxon>Nothobranchius</taxon>
    </lineage>
</organism>
<dbReference type="PROSITE" id="PS00518">
    <property type="entry name" value="ZF_RING_1"/>
    <property type="match status" value="1"/>
</dbReference>
<dbReference type="CDD" id="cd12893">
    <property type="entry name" value="SPRY_PRY_TRIM35"/>
    <property type="match status" value="1"/>
</dbReference>
<evidence type="ECO:0000256" key="1">
    <source>
        <dbReference type="ARBA" id="ARBA00004496"/>
    </source>
</evidence>
<dbReference type="InterPro" id="IPR000315">
    <property type="entry name" value="Znf_B-box"/>
</dbReference>
<evidence type="ECO:0000256" key="2">
    <source>
        <dbReference type="ARBA" id="ARBA00008518"/>
    </source>
</evidence>
<dbReference type="EMBL" id="JAAVVJ010000014">
    <property type="protein sequence ID" value="KAF7207753.1"/>
    <property type="molecule type" value="Genomic_DNA"/>
</dbReference>
<dbReference type="CDD" id="cd19771">
    <property type="entry name" value="Bbox2_TRIM20"/>
    <property type="match status" value="1"/>
</dbReference>
<evidence type="ECO:0000256" key="3">
    <source>
        <dbReference type="ARBA" id="ARBA00022490"/>
    </source>
</evidence>
<feature type="domain" description="B30.2/SPRY" evidence="10">
    <location>
        <begin position="271"/>
        <end position="458"/>
    </location>
</feature>
<dbReference type="SUPFAM" id="SSF57845">
    <property type="entry name" value="B-box zinc-binding domain"/>
    <property type="match status" value="1"/>
</dbReference>
<sequence>MSSQSEKDLTCPICLHIFVEPVVLSCSHSFCRGCLQRWWWEKQKEVCPLCREMSLFRYPPRNLALKNLCETFTLERKQKASAPSEPLCSLHAEKLKLFCLDHQQPVCLVCRDSKSHNNHRFRPIAEAAEDHRQEILIALKPLKKKLKSLKRVQGRWEETAEHIKVQAKHTERQIREQFQRFHKFLQEEEEVRIAALREEEQRKGKEIRRKAEGLARIIWVLSDTIRASEEELRDVAVLQSYQEVKRRIQQYPLLDDPQPGPGALIDEAKHLGNLSFNIWTKIKEMVSYTPVILDPNTAHPELILSEDLTSVRFRPRQKLPDNPERFDQHHCVLGSEGFTSGAHTWDVEVRNEDNWGVGVVKKSVLRKGPIQVGYWGVCLFDGNYRAVSFPHPEQVLPVKTLHRIRVQLDWDGGSLSFLDLETNKLIHRFSHTFMEKLFPFISTKNKIPLRISPQTISEAASL</sequence>
<dbReference type="SMART" id="SM00449">
    <property type="entry name" value="SPRY"/>
    <property type="match status" value="1"/>
</dbReference>
<evidence type="ECO:0000259" key="9">
    <source>
        <dbReference type="PROSITE" id="PS50119"/>
    </source>
</evidence>
<feature type="domain" description="B box-type" evidence="9">
    <location>
        <begin position="83"/>
        <end position="124"/>
    </location>
</feature>
<dbReference type="GO" id="GO:0005737">
    <property type="term" value="C:cytoplasm"/>
    <property type="evidence" value="ECO:0007669"/>
    <property type="project" value="UniProtKB-SubCell"/>
</dbReference>
<dbReference type="FunFam" id="2.60.120.920:FF:000004">
    <property type="entry name" value="Butyrophilin subfamily 1 member A1"/>
    <property type="match status" value="1"/>
</dbReference>
<evidence type="ECO:0000313" key="11">
    <source>
        <dbReference type="EMBL" id="KAF7207753.1"/>
    </source>
</evidence>
<dbReference type="OrthoDB" id="6105938at2759"/>